<feature type="compositionally biased region" description="Acidic residues" evidence="2">
    <location>
        <begin position="198"/>
        <end position="208"/>
    </location>
</feature>
<dbReference type="Proteomes" id="UP001432322">
    <property type="component" value="Unassembled WGS sequence"/>
</dbReference>
<feature type="coiled-coil region" evidence="1">
    <location>
        <begin position="650"/>
        <end position="681"/>
    </location>
</feature>
<feature type="compositionally biased region" description="Polar residues" evidence="2">
    <location>
        <begin position="181"/>
        <end position="190"/>
    </location>
</feature>
<feature type="compositionally biased region" description="Low complexity" evidence="2">
    <location>
        <begin position="89"/>
        <end position="105"/>
    </location>
</feature>
<feature type="compositionally biased region" description="Polar residues" evidence="2">
    <location>
        <begin position="12"/>
        <end position="24"/>
    </location>
</feature>
<feature type="coiled-coil region" evidence="1">
    <location>
        <begin position="488"/>
        <end position="515"/>
    </location>
</feature>
<evidence type="ECO:0000256" key="1">
    <source>
        <dbReference type="SAM" id="Coils"/>
    </source>
</evidence>
<dbReference type="EMBL" id="BTSY01000006">
    <property type="protein sequence ID" value="GMT31715.1"/>
    <property type="molecule type" value="Genomic_DNA"/>
</dbReference>
<feature type="compositionally biased region" description="Basic and acidic residues" evidence="2">
    <location>
        <begin position="582"/>
        <end position="593"/>
    </location>
</feature>
<dbReference type="AlphaFoldDB" id="A0AAV5WJ70"/>
<organism evidence="3 4">
    <name type="scientific">Pristionchus fissidentatus</name>
    <dbReference type="NCBI Taxonomy" id="1538716"/>
    <lineage>
        <taxon>Eukaryota</taxon>
        <taxon>Metazoa</taxon>
        <taxon>Ecdysozoa</taxon>
        <taxon>Nematoda</taxon>
        <taxon>Chromadorea</taxon>
        <taxon>Rhabditida</taxon>
        <taxon>Rhabditina</taxon>
        <taxon>Diplogasteromorpha</taxon>
        <taxon>Diplogasteroidea</taxon>
        <taxon>Neodiplogasteridae</taxon>
        <taxon>Pristionchus</taxon>
    </lineage>
</organism>
<feature type="region of interest" description="Disordered" evidence="2">
    <location>
        <begin position="576"/>
        <end position="641"/>
    </location>
</feature>
<feature type="non-terminal residue" evidence="3">
    <location>
        <position position="1"/>
    </location>
</feature>
<gene>
    <name evidence="3" type="ORF">PFISCL1PPCAC_23012</name>
</gene>
<sequence>SLQSLAVMADVENQSRNGEGVSTRTPRRSAAGNKAWQALIPHHKSHGALQEEEDEAHGGRGSATPPMLTPAPATSSSAKGRGKSTAPPVTAAARKSVVAAASAAPVAPPRAPPTVTAASAAAAPPPPPAAHSAASSRAMSAEDDEELEEASSELYPQPPAGSKKPQKRKGRPPKNGGADEGSSTSSTPSMNKKVKMEDEYDEDDDDDGGPPMLNRQTSGAPAYRRACSPTCTKRCCLTEDGKRVSRQTTTGVRSDQFDPPYGSRPGGSKARKPRAPKLASETASPKGARAPYGSRKGEMMKPMIMPMSSDRGGSFGSAPGARSMQAISSGRAVSTMPQRSGAASQQGMMGMGGGGVSRVVAIGPGGKVQALPRATLSSPASALSVARPRMPAGGTLASALSAATAGGGGQTRYPVAVASTGPSSRLPGPSELVRAENTVDTQYKQTRAAFAHHVVPGSSAIEFNRVIDLLTVENKRLIAGQTDEQEYVDGLHRRIRSLENNVASLQRQLAVTTKAYHGALLELNAERDEALPPAATSVHAAPAPAAASSVFRPSGGAAGLGGGGGGAGSGVARATLASGKVVKPETKEEKPKEEEEEHEEGGLTAPAGGSSAPARVVAAPAGAGTAGGRGPVPRLLEAGSQGAGSSAAAAAAMMLNREQWMEEIEDEDEEYYDEMMEEMDDEEMSYFGEEEIVETEEGDNMGLD</sequence>
<evidence type="ECO:0000313" key="4">
    <source>
        <dbReference type="Proteomes" id="UP001432322"/>
    </source>
</evidence>
<protein>
    <submittedName>
        <fullName evidence="3">Uncharacterized protein</fullName>
    </submittedName>
</protein>
<keyword evidence="4" id="KW-1185">Reference proteome</keyword>
<keyword evidence="1" id="KW-0175">Coiled coil</keyword>
<feature type="region of interest" description="Disordered" evidence="2">
    <location>
        <begin position="1"/>
        <end position="296"/>
    </location>
</feature>
<reference evidence="3" key="1">
    <citation type="submission" date="2023-10" db="EMBL/GenBank/DDBJ databases">
        <title>Genome assembly of Pristionchus species.</title>
        <authorList>
            <person name="Yoshida K."/>
            <person name="Sommer R.J."/>
        </authorList>
    </citation>
    <scope>NUCLEOTIDE SEQUENCE</scope>
    <source>
        <strain evidence="3">RS5133</strain>
    </source>
</reference>
<feature type="compositionally biased region" description="Acidic residues" evidence="2">
    <location>
        <begin position="141"/>
        <end position="151"/>
    </location>
</feature>
<feature type="compositionally biased region" description="Low complexity" evidence="2">
    <location>
        <begin position="607"/>
        <end position="623"/>
    </location>
</feature>
<feature type="compositionally biased region" description="Low complexity" evidence="2">
    <location>
        <begin position="130"/>
        <end position="139"/>
    </location>
</feature>
<evidence type="ECO:0000256" key="2">
    <source>
        <dbReference type="SAM" id="MobiDB-lite"/>
    </source>
</evidence>
<accession>A0AAV5WJ70</accession>
<proteinExistence type="predicted"/>
<evidence type="ECO:0000313" key="3">
    <source>
        <dbReference type="EMBL" id="GMT31715.1"/>
    </source>
</evidence>
<feature type="compositionally biased region" description="Low complexity" evidence="2">
    <location>
        <begin position="631"/>
        <end position="641"/>
    </location>
</feature>
<name>A0AAV5WJ70_9BILA</name>
<feature type="compositionally biased region" description="Low complexity" evidence="2">
    <location>
        <begin position="113"/>
        <end position="122"/>
    </location>
</feature>
<feature type="compositionally biased region" description="Low complexity" evidence="2">
    <location>
        <begin position="62"/>
        <end position="78"/>
    </location>
</feature>
<comment type="caution">
    <text evidence="3">The sequence shown here is derived from an EMBL/GenBank/DDBJ whole genome shotgun (WGS) entry which is preliminary data.</text>
</comment>